<dbReference type="SUPFAM" id="SSF53850">
    <property type="entry name" value="Periplasmic binding protein-like II"/>
    <property type="match status" value="1"/>
</dbReference>
<gene>
    <name evidence="3" type="ORF">MKY91_18960</name>
</gene>
<dbReference type="RefSeq" id="WP_343131833.1">
    <property type="nucleotide sequence ID" value="NZ_JBCITK010000001.1"/>
</dbReference>
<dbReference type="PANTHER" id="PTHR43649:SF12">
    <property type="entry name" value="DIACETYLCHITOBIOSE BINDING PROTEIN DASA"/>
    <property type="match status" value="1"/>
</dbReference>
<keyword evidence="1" id="KW-0175">Coiled coil</keyword>
<feature type="coiled-coil region" evidence="1">
    <location>
        <begin position="425"/>
        <end position="459"/>
    </location>
</feature>
<protein>
    <submittedName>
        <fullName evidence="3">ABC transporter substrate-binding protein</fullName>
    </submittedName>
</protein>
<feature type="signal peptide" evidence="2">
    <location>
        <begin position="1"/>
        <end position="26"/>
    </location>
</feature>
<reference evidence="3 4" key="1">
    <citation type="submission" date="2024-03" db="EMBL/GenBank/DDBJ databases">
        <title>Bacilli Hybrid Assemblies.</title>
        <authorList>
            <person name="Kovac J."/>
        </authorList>
    </citation>
    <scope>NUCLEOTIDE SEQUENCE [LARGE SCALE GENOMIC DNA]</scope>
    <source>
        <strain evidence="3 4">FSL R7-0666</strain>
    </source>
</reference>
<comment type="caution">
    <text evidence="3">The sequence shown here is derived from an EMBL/GenBank/DDBJ whole genome shotgun (WGS) entry which is preliminary data.</text>
</comment>
<sequence length="551" mass="64080">MSRWQRKKRVFTVTLLFCYLMGCHKAHNVENDPMMKESKKPPLYEELGLQKYEKVINVSLVRETTPSLRELESQFTNDTLMDNRWTELLEEALGIRVEYKWVEEDVVYHKKLANSLMSGDLADITRVNRQQLRDLERANLIQDLTEVYDLYATELTKQVMEQEIEDPFKLSTIDGSIMGIPILGSAVDTAQYIWIRTDWLELLQLDPPQTMEDVLGISEAFTLSDEIENLHSDRRFGLAISKYLWDPVMSLTGFMAGYQAYPTIWIEDETGLLTYGGIQPEVKDALLVLQEMYMNGQIDEEFFLKDGGKIKEQIINGEVGMLFGEQWTPFLVQESRKIDTKANWKAFPLVSNHGEMPSVPIRNESDQFWVVREGFEHPEVLVKMINLFLEKNWGESADYERYYSTPYPIWQLAPIAQAPPLKNYQAFLEIEKARGQDRLNQLEGEAKAIQRKIEDYLKEGDPDGWGWYLAYGDEGAYSILDSYQANDQLLHNQMNQAPTDLMLEYSPLLYNLQLTAYKNIIMGEPIESFDEFVEDWKRMGGDKMMRELNEK</sequence>
<dbReference type="InterPro" id="IPR050490">
    <property type="entry name" value="Bact_solute-bd_prot1"/>
</dbReference>
<feature type="chain" id="PRO_5047103608" evidence="2">
    <location>
        <begin position="27"/>
        <end position="551"/>
    </location>
</feature>
<name>A0ABU9VMW8_9BACI</name>
<accession>A0ABU9VMW8</accession>
<dbReference type="PANTHER" id="PTHR43649">
    <property type="entry name" value="ARABINOSE-BINDING PROTEIN-RELATED"/>
    <property type="match status" value="1"/>
</dbReference>
<dbReference type="EMBL" id="JBCITK010000001">
    <property type="protein sequence ID" value="MEN0645247.1"/>
    <property type="molecule type" value="Genomic_DNA"/>
</dbReference>
<evidence type="ECO:0000313" key="4">
    <source>
        <dbReference type="Proteomes" id="UP001418796"/>
    </source>
</evidence>
<keyword evidence="4" id="KW-1185">Reference proteome</keyword>
<dbReference type="Proteomes" id="UP001418796">
    <property type="component" value="Unassembled WGS sequence"/>
</dbReference>
<proteinExistence type="predicted"/>
<keyword evidence="2" id="KW-0732">Signal</keyword>
<organism evidence="3 4">
    <name type="scientific">Alkalicoccobacillus gibsonii</name>
    <dbReference type="NCBI Taxonomy" id="79881"/>
    <lineage>
        <taxon>Bacteria</taxon>
        <taxon>Bacillati</taxon>
        <taxon>Bacillota</taxon>
        <taxon>Bacilli</taxon>
        <taxon>Bacillales</taxon>
        <taxon>Bacillaceae</taxon>
        <taxon>Alkalicoccobacillus</taxon>
    </lineage>
</organism>
<evidence type="ECO:0000256" key="2">
    <source>
        <dbReference type="SAM" id="SignalP"/>
    </source>
</evidence>
<evidence type="ECO:0000256" key="1">
    <source>
        <dbReference type="SAM" id="Coils"/>
    </source>
</evidence>
<dbReference type="Gene3D" id="3.40.190.10">
    <property type="entry name" value="Periplasmic binding protein-like II"/>
    <property type="match status" value="2"/>
</dbReference>
<evidence type="ECO:0000313" key="3">
    <source>
        <dbReference type="EMBL" id="MEN0645247.1"/>
    </source>
</evidence>